<keyword evidence="14 20" id="KW-0472">Membrane</keyword>
<evidence type="ECO:0000256" key="16">
    <source>
        <dbReference type="ARBA" id="ARBA00023180"/>
    </source>
</evidence>
<keyword evidence="10 19" id="KW-0547">Nucleotide-binding</keyword>
<dbReference type="FunFam" id="3.80.10.10:FF:000387">
    <property type="entry name" value="Probable LRR receptor-like serine/threonine-protein kinase At1g06840"/>
    <property type="match status" value="1"/>
</dbReference>
<proteinExistence type="inferred from homology"/>
<evidence type="ECO:0000256" key="18">
    <source>
        <dbReference type="ARBA" id="ARBA00048679"/>
    </source>
</evidence>
<gene>
    <name evidence="22" type="ORF">ACH5RR_010316</name>
</gene>
<evidence type="ECO:0000256" key="12">
    <source>
        <dbReference type="ARBA" id="ARBA00022840"/>
    </source>
</evidence>
<dbReference type="FunFam" id="1.10.510.10:FF:000453">
    <property type="entry name" value="LRR receptor-like serine/threonine-protein kinase HSL2"/>
    <property type="match status" value="1"/>
</dbReference>
<dbReference type="Gene3D" id="3.30.200.20">
    <property type="entry name" value="Phosphorylase Kinase, domain 1"/>
    <property type="match status" value="1"/>
</dbReference>
<dbReference type="Pfam" id="PF08263">
    <property type="entry name" value="LRRNT_2"/>
    <property type="match status" value="1"/>
</dbReference>
<evidence type="ECO:0000256" key="6">
    <source>
        <dbReference type="ARBA" id="ARBA00022679"/>
    </source>
</evidence>
<comment type="catalytic activity">
    <reaction evidence="18">
        <text>L-seryl-[protein] + ATP = O-phospho-L-seryl-[protein] + ADP + H(+)</text>
        <dbReference type="Rhea" id="RHEA:17989"/>
        <dbReference type="Rhea" id="RHEA-COMP:9863"/>
        <dbReference type="Rhea" id="RHEA-COMP:11604"/>
        <dbReference type="ChEBI" id="CHEBI:15378"/>
        <dbReference type="ChEBI" id="CHEBI:29999"/>
        <dbReference type="ChEBI" id="CHEBI:30616"/>
        <dbReference type="ChEBI" id="CHEBI:83421"/>
        <dbReference type="ChEBI" id="CHEBI:456216"/>
        <dbReference type="EC" id="2.7.11.1"/>
    </reaction>
</comment>
<dbReference type="InterPro" id="IPR017441">
    <property type="entry name" value="Protein_kinase_ATP_BS"/>
</dbReference>
<keyword evidence="12 19" id="KW-0067">ATP-binding</keyword>
<dbReference type="InterPro" id="IPR008271">
    <property type="entry name" value="Ser/Thr_kinase_AS"/>
</dbReference>
<dbReference type="SUPFAM" id="SSF56112">
    <property type="entry name" value="Protein kinase-like (PK-like)"/>
    <property type="match status" value="1"/>
</dbReference>
<evidence type="ECO:0000256" key="20">
    <source>
        <dbReference type="SAM" id="Phobius"/>
    </source>
</evidence>
<dbReference type="InterPro" id="IPR011009">
    <property type="entry name" value="Kinase-like_dom_sf"/>
</dbReference>
<evidence type="ECO:0000256" key="14">
    <source>
        <dbReference type="ARBA" id="ARBA00023136"/>
    </source>
</evidence>
<dbReference type="FunFam" id="3.30.200.20:FF:000328">
    <property type="entry name" value="Leucine-rich repeat protein kinase family protein"/>
    <property type="match status" value="1"/>
</dbReference>
<accession>A0ABD3AH20</accession>
<dbReference type="Pfam" id="PF00069">
    <property type="entry name" value="Pkinase"/>
    <property type="match status" value="1"/>
</dbReference>
<evidence type="ECO:0000256" key="15">
    <source>
        <dbReference type="ARBA" id="ARBA00023170"/>
    </source>
</evidence>
<comment type="catalytic activity">
    <reaction evidence="17">
        <text>L-threonyl-[protein] + ATP = O-phospho-L-threonyl-[protein] + ADP + H(+)</text>
        <dbReference type="Rhea" id="RHEA:46608"/>
        <dbReference type="Rhea" id="RHEA-COMP:11060"/>
        <dbReference type="Rhea" id="RHEA-COMP:11605"/>
        <dbReference type="ChEBI" id="CHEBI:15378"/>
        <dbReference type="ChEBI" id="CHEBI:30013"/>
        <dbReference type="ChEBI" id="CHEBI:30616"/>
        <dbReference type="ChEBI" id="CHEBI:61977"/>
        <dbReference type="ChEBI" id="CHEBI:456216"/>
        <dbReference type="EC" id="2.7.11.1"/>
    </reaction>
</comment>
<dbReference type="Pfam" id="PF00560">
    <property type="entry name" value="LRR_1"/>
    <property type="match status" value="4"/>
</dbReference>
<protein>
    <recommendedName>
        <fullName evidence="3">non-specific serine/threonine protein kinase</fullName>
        <ecNumber evidence="3">2.7.11.1</ecNumber>
    </recommendedName>
</protein>
<dbReference type="InterPro" id="IPR032675">
    <property type="entry name" value="LRR_dom_sf"/>
</dbReference>
<dbReference type="InterPro" id="IPR001611">
    <property type="entry name" value="Leu-rich_rpt"/>
</dbReference>
<keyword evidence="13 20" id="KW-1133">Transmembrane helix</keyword>
<dbReference type="EMBL" id="JBJUIK010000004">
    <property type="protein sequence ID" value="KAL3530994.1"/>
    <property type="molecule type" value="Genomic_DNA"/>
</dbReference>
<evidence type="ECO:0000259" key="21">
    <source>
        <dbReference type="PROSITE" id="PS50011"/>
    </source>
</evidence>
<evidence type="ECO:0000256" key="17">
    <source>
        <dbReference type="ARBA" id="ARBA00047899"/>
    </source>
</evidence>
<evidence type="ECO:0000256" key="7">
    <source>
        <dbReference type="ARBA" id="ARBA00022692"/>
    </source>
</evidence>
<keyword evidence="4" id="KW-0723">Serine/threonine-protein kinase</keyword>
<dbReference type="GO" id="GO:0016020">
    <property type="term" value="C:membrane"/>
    <property type="evidence" value="ECO:0007669"/>
    <property type="project" value="UniProtKB-SubCell"/>
</dbReference>
<dbReference type="SMART" id="SM00220">
    <property type="entry name" value="S_TKc"/>
    <property type="match status" value="1"/>
</dbReference>
<evidence type="ECO:0000256" key="11">
    <source>
        <dbReference type="ARBA" id="ARBA00022777"/>
    </source>
</evidence>
<comment type="similarity">
    <text evidence="2">Belongs to the protein kinase superfamily. Ser/Thr protein kinase family.</text>
</comment>
<dbReference type="AlphaFoldDB" id="A0ABD3AH20"/>
<dbReference type="Gene3D" id="1.10.510.10">
    <property type="entry name" value="Transferase(Phosphotransferase) domain 1"/>
    <property type="match status" value="1"/>
</dbReference>
<dbReference type="SUPFAM" id="SSF52058">
    <property type="entry name" value="L domain-like"/>
    <property type="match status" value="1"/>
</dbReference>
<dbReference type="PANTHER" id="PTHR45974:SF134">
    <property type="entry name" value="OS01G0960400 PROTEIN"/>
    <property type="match status" value="1"/>
</dbReference>
<keyword evidence="5" id="KW-0433">Leucine-rich repeat</keyword>
<evidence type="ECO:0000256" key="5">
    <source>
        <dbReference type="ARBA" id="ARBA00022614"/>
    </source>
</evidence>
<sequence>MLHNCGKLGFFGMPQSRISLFGASLIVLLCWSLLLIGADSQITHPDEARALQSIRKELIDPNGNLSNWKTGDPCNSNWTGVLCFNQTMNDDYLHVRELQLLNMNLSGSLSPELGHLSYMQILDVMWNNISGNIPKEIGNITSLELLLLNGNQLTGSLPEEIGYISNLNRIQIDQNQISGPIPISFANLSKVQHFHMNNNSISGQIPPELSRLPMLLHLLLDNNNLSGYLPPELSNMPSLLILQLDNNNFDGSPIPASYGNISQLLKLSLRNCSLQGPIPDWSNMLDVAYIDLGFNQLSGAIPSDKLSKNITTVDLSNNKLTGTIPTNFASLPLLQRLSLANNSLNGSVPSIIWENRILNGTERLMVDLQNNELSNISGSPILPPNVTVRLQGNPICLNSNLVQFCGSQDEVVAHILISSNSSDCRPQSCPHPYEYAPVSTVLCFCAAPLLVGYRLKSPGFSDFRPYRNQFQVYLTNGLKLYLYQLDVGSPLWEDGRLWMYLRIFPAYVDNNSSLFNESEVLRIRSLFTGWKIPDSQIFGPYELINFTLPDPYKNVIPGSSSSSGISKGAIAGITLGSIAGAVMLSAFVTLLILRLQLKKQRAVSRRRQSSKISIKIDGVKEFSYEEMALATKNFDTSCLVGQGGYGKVYKGILADETVVAIKRAQEGSLQGEKEFLTEIELLSRLHHRNLVSLIGYCDEEGEQMLVYEFMSNGTLRDHISGKSKEPLTFAMRLRIALASAKGVLYLHTEADPPIFHRDIKASNILLDSKFTAKVADFGLSRLAPVPDLEGMAPDHVSTVVKGTPGYLDPEYFLTHKLTDKSDVYSLGVVFLEILTGMHPISHGKNIVREVNIAYRSGMIFSVIDDRMGSYPSECVEKFVTLAIKCCQEETDNRPSMAEVVRELESIWLMMPESDTKLVESLVADPGKVVTTPSSSSAMTNPYVSSDVSGSDLVSGVVPTITPR</sequence>
<keyword evidence="6" id="KW-0808">Transferase</keyword>
<comment type="caution">
    <text evidence="22">The sequence shown here is derived from an EMBL/GenBank/DDBJ whole genome shotgun (WGS) entry which is preliminary data.</text>
</comment>
<name>A0ABD3AH20_9GENT</name>
<dbReference type="GO" id="GO:0005524">
    <property type="term" value="F:ATP binding"/>
    <property type="evidence" value="ECO:0007669"/>
    <property type="project" value="UniProtKB-UniRule"/>
</dbReference>
<dbReference type="GO" id="GO:0004674">
    <property type="term" value="F:protein serine/threonine kinase activity"/>
    <property type="evidence" value="ECO:0007669"/>
    <property type="project" value="UniProtKB-KW"/>
</dbReference>
<evidence type="ECO:0000256" key="10">
    <source>
        <dbReference type="ARBA" id="ARBA00022741"/>
    </source>
</evidence>
<keyword evidence="8" id="KW-0732">Signal</keyword>
<keyword evidence="15" id="KW-0675">Receptor</keyword>
<comment type="subcellular location">
    <subcellularLocation>
        <location evidence="1">Membrane</location>
        <topology evidence="1">Single-pass type I membrane protein</topology>
    </subcellularLocation>
</comment>
<evidence type="ECO:0000256" key="19">
    <source>
        <dbReference type="PROSITE-ProRule" id="PRU10141"/>
    </source>
</evidence>
<dbReference type="PROSITE" id="PS00108">
    <property type="entry name" value="PROTEIN_KINASE_ST"/>
    <property type="match status" value="1"/>
</dbReference>
<evidence type="ECO:0000313" key="22">
    <source>
        <dbReference type="EMBL" id="KAL3530994.1"/>
    </source>
</evidence>
<evidence type="ECO:0000256" key="8">
    <source>
        <dbReference type="ARBA" id="ARBA00022729"/>
    </source>
</evidence>
<dbReference type="Gene3D" id="3.80.10.10">
    <property type="entry name" value="Ribonuclease Inhibitor"/>
    <property type="match status" value="3"/>
</dbReference>
<evidence type="ECO:0000313" key="23">
    <source>
        <dbReference type="Proteomes" id="UP001630127"/>
    </source>
</evidence>
<keyword evidence="23" id="KW-1185">Reference proteome</keyword>
<evidence type="ECO:0000256" key="2">
    <source>
        <dbReference type="ARBA" id="ARBA00008684"/>
    </source>
</evidence>
<dbReference type="EC" id="2.7.11.1" evidence="3"/>
<keyword evidence="9" id="KW-0677">Repeat</keyword>
<evidence type="ECO:0000256" key="9">
    <source>
        <dbReference type="ARBA" id="ARBA00022737"/>
    </source>
</evidence>
<dbReference type="PROSITE" id="PS00107">
    <property type="entry name" value="PROTEIN_KINASE_ATP"/>
    <property type="match status" value="1"/>
</dbReference>
<dbReference type="InterPro" id="IPR000719">
    <property type="entry name" value="Prot_kinase_dom"/>
</dbReference>
<dbReference type="InterPro" id="IPR013210">
    <property type="entry name" value="LRR_N_plant-typ"/>
</dbReference>
<dbReference type="PROSITE" id="PS50011">
    <property type="entry name" value="PROTEIN_KINASE_DOM"/>
    <property type="match status" value="1"/>
</dbReference>
<dbReference type="PANTHER" id="PTHR45974">
    <property type="entry name" value="RECEPTOR-LIKE PROTEIN 55"/>
    <property type="match status" value="1"/>
</dbReference>
<dbReference type="CDD" id="cd14066">
    <property type="entry name" value="STKc_IRAK"/>
    <property type="match status" value="1"/>
</dbReference>
<keyword evidence="16" id="KW-0325">Glycoprotein</keyword>
<feature type="binding site" evidence="19">
    <location>
        <position position="662"/>
    </location>
    <ligand>
        <name>ATP</name>
        <dbReference type="ChEBI" id="CHEBI:30616"/>
    </ligand>
</feature>
<keyword evidence="11" id="KW-0418">Kinase</keyword>
<keyword evidence="7 20" id="KW-0812">Transmembrane</keyword>
<feature type="transmembrane region" description="Helical" evidence="20">
    <location>
        <begin position="569"/>
        <end position="597"/>
    </location>
</feature>
<evidence type="ECO:0000256" key="1">
    <source>
        <dbReference type="ARBA" id="ARBA00004479"/>
    </source>
</evidence>
<reference evidence="22 23" key="1">
    <citation type="submission" date="2024-11" db="EMBL/GenBank/DDBJ databases">
        <title>A near-complete genome assembly of Cinchona calisaya.</title>
        <authorList>
            <person name="Lian D.C."/>
            <person name="Zhao X.W."/>
            <person name="Wei L."/>
        </authorList>
    </citation>
    <scope>NUCLEOTIDE SEQUENCE [LARGE SCALE GENOMIC DNA]</scope>
    <source>
        <tissue evidence="22">Nenye</tissue>
    </source>
</reference>
<dbReference type="Proteomes" id="UP001630127">
    <property type="component" value="Unassembled WGS sequence"/>
</dbReference>
<evidence type="ECO:0000256" key="13">
    <source>
        <dbReference type="ARBA" id="ARBA00022989"/>
    </source>
</evidence>
<evidence type="ECO:0000256" key="3">
    <source>
        <dbReference type="ARBA" id="ARBA00012513"/>
    </source>
</evidence>
<feature type="domain" description="Protein kinase" evidence="21">
    <location>
        <begin position="634"/>
        <end position="908"/>
    </location>
</feature>
<organism evidence="22 23">
    <name type="scientific">Cinchona calisaya</name>
    <dbReference type="NCBI Taxonomy" id="153742"/>
    <lineage>
        <taxon>Eukaryota</taxon>
        <taxon>Viridiplantae</taxon>
        <taxon>Streptophyta</taxon>
        <taxon>Embryophyta</taxon>
        <taxon>Tracheophyta</taxon>
        <taxon>Spermatophyta</taxon>
        <taxon>Magnoliopsida</taxon>
        <taxon>eudicotyledons</taxon>
        <taxon>Gunneridae</taxon>
        <taxon>Pentapetalae</taxon>
        <taxon>asterids</taxon>
        <taxon>lamiids</taxon>
        <taxon>Gentianales</taxon>
        <taxon>Rubiaceae</taxon>
        <taxon>Cinchonoideae</taxon>
        <taxon>Cinchoneae</taxon>
        <taxon>Cinchona</taxon>
    </lineage>
</organism>
<evidence type="ECO:0000256" key="4">
    <source>
        <dbReference type="ARBA" id="ARBA00022527"/>
    </source>
</evidence>